<dbReference type="HOGENOM" id="CLU_2786727_0_0_11"/>
<evidence type="ECO:0000313" key="2">
    <source>
        <dbReference type="EMBL" id="ADB50076.1"/>
    </source>
</evidence>
<organism evidence="2 3">
    <name type="scientific">Conexibacter woesei (strain DSM 14684 / CCUG 47730 / CIP 108061 / JCM 11494 / NBRC 100937 / ID131577)</name>
    <dbReference type="NCBI Taxonomy" id="469383"/>
    <lineage>
        <taxon>Bacteria</taxon>
        <taxon>Bacillati</taxon>
        <taxon>Actinomycetota</taxon>
        <taxon>Thermoleophilia</taxon>
        <taxon>Solirubrobacterales</taxon>
        <taxon>Conexibacteraceae</taxon>
        <taxon>Conexibacter</taxon>
    </lineage>
</organism>
<reference evidence="3" key="2">
    <citation type="submission" date="2010-01" db="EMBL/GenBank/DDBJ databases">
        <title>The complete genome of Conexibacter woesei DSM 14684.</title>
        <authorList>
            <consortium name="US DOE Joint Genome Institute (JGI-PGF)"/>
            <person name="Lucas S."/>
            <person name="Copeland A."/>
            <person name="Lapidus A."/>
            <person name="Glavina del Rio T."/>
            <person name="Dalin E."/>
            <person name="Tice H."/>
            <person name="Bruce D."/>
            <person name="Goodwin L."/>
            <person name="Pitluck S."/>
            <person name="Kyrpides N."/>
            <person name="Mavromatis K."/>
            <person name="Ivanova N."/>
            <person name="Mikhailova N."/>
            <person name="Chertkov O."/>
            <person name="Brettin T."/>
            <person name="Detter J.C."/>
            <person name="Han C."/>
            <person name="Larimer F."/>
            <person name="Land M."/>
            <person name="Hauser L."/>
            <person name="Markowitz V."/>
            <person name="Cheng J.-F."/>
            <person name="Hugenholtz P."/>
            <person name="Woyke T."/>
            <person name="Wu D."/>
            <person name="Pukall R."/>
            <person name="Steenblock K."/>
            <person name="Schneider S."/>
            <person name="Klenk H.-P."/>
            <person name="Eisen J.A."/>
        </authorList>
    </citation>
    <scope>NUCLEOTIDE SEQUENCE [LARGE SCALE GENOMIC DNA]</scope>
    <source>
        <strain evidence="3">DSM 14684 / CIP 108061 / JCM 11494 / NBRC 100937 / ID131577</strain>
    </source>
</reference>
<dbReference type="Proteomes" id="UP000008229">
    <property type="component" value="Chromosome"/>
</dbReference>
<accession>D3F100</accession>
<reference evidence="2 3" key="1">
    <citation type="journal article" date="2010" name="Stand. Genomic Sci.">
        <title>Complete genome sequence of Conexibacter woesei type strain (ID131577).</title>
        <authorList>
            <person name="Pukall R."/>
            <person name="Lapidus A."/>
            <person name="Glavina Del Rio T."/>
            <person name="Copeland A."/>
            <person name="Tice H."/>
            <person name="Cheng J.-F."/>
            <person name="Lucas S."/>
            <person name="Chen F."/>
            <person name="Nolan M."/>
            <person name="Bruce D."/>
            <person name="Goodwin L."/>
            <person name="Pitluck S."/>
            <person name="Mavromatis K."/>
            <person name="Ivanova N."/>
            <person name="Ovchinnikova G."/>
            <person name="Pati A."/>
            <person name="Chen A."/>
            <person name="Palaniappan K."/>
            <person name="Land M."/>
            <person name="Hauser L."/>
            <person name="Chang Y.-J."/>
            <person name="Jeffries C.D."/>
            <person name="Chain P."/>
            <person name="Meincke L."/>
            <person name="Sims D."/>
            <person name="Brettin T."/>
            <person name="Detter J.C."/>
            <person name="Rohde M."/>
            <person name="Goeker M."/>
            <person name="Bristow J."/>
            <person name="Eisen J.A."/>
            <person name="Markowitz V."/>
            <person name="Kyrpides N.C."/>
            <person name="Klenk H.-P."/>
            <person name="Hugenholtz P."/>
        </authorList>
    </citation>
    <scope>NUCLEOTIDE SEQUENCE [LARGE SCALE GENOMIC DNA]</scope>
    <source>
        <strain evidence="3">DSM 14684 / CIP 108061 / JCM 11494 / NBRC 100937 / ID131577</strain>
    </source>
</reference>
<dbReference type="STRING" id="469383.Cwoe_1649"/>
<evidence type="ECO:0000256" key="1">
    <source>
        <dbReference type="SAM" id="Phobius"/>
    </source>
</evidence>
<feature type="transmembrane region" description="Helical" evidence="1">
    <location>
        <begin position="12"/>
        <end position="32"/>
    </location>
</feature>
<protein>
    <submittedName>
        <fullName evidence="2">Uncharacterized protein</fullName>
    </submittedName>
</protein>
<dbReference type="RefSeq" id="WP_012933127.1">
    <property type="nucleotide sequence ID" value="NC_013739.1"/>
</dbReference>
<name>D3F100_CONWI</name>
<dbReference type="AlphaFoldDB" id="D3F100"/>
<dbReference type="EMBL" id="CP001854">
    <property type="protein sequence ID" value="ADB50076.1"/>
    <property type="molecule type" value="Genomic_DNA"/>
</dbReference>
<keyword evidence="1" id="KW-0812">Transmembrane</keyword>
<sequence>MTPEPRRRRRELHLPSLVVGLGLVGIGTALLLDALDAIDLAAGAIVPALLAIVGAGLLASGVRDRRRR</sequence>
<dbReference type="KEGG" id="cwo:Cwoe_1649"/>
<gene>
    <name evidence="2" type="ordered locus">Cwoe_1649</name>
</gene>
<keyword evidence="3" id="KW-1185">Reference proteome</keyword>
<evidence type="ECO:0000313" key="3">
    <source>
        <dbReference type="Proteomes" id="UP000008229"/>
    </source>
</evidence>
<keyword evidence="1" id="KW-0472">Membrane</keyword>
<proteinExistence type="predicted"/>
<feature type="transmembrane region" description="Helical" evidence="1">
    <location>
        <begin position="38"/>
        <end position="59"/>
    </location>
</feature>
<keyword evidence="1" id="KW-1133">Transmembrane helix</keyword>